<sequence>MHDETSNGGELVAEVASRLERVGLEEGASICCPAAAICPTLSANVLSVIGQHLSLEERLIAGGTCKLWRTALHEGTSPLLQCRLDDGSSAEARRHSAQAWAGLLVAAAGAVAAAGGRSAVQIHTRACVTLSSNLMSGASAAVLLSGLAAHTQLQHLSVIQAPHRSAHTLPARPRAENGRLRRRARWARPPLTVFPSWCSRELYPLCARLTNLVSLSLRDCVFMPGFDTWMHELRRLQRLELVPTQDHVCTHIRGPGPRGRMSYYFPRQMRFCLAPSSWPSGRSAALTSLCLGACLASPTDLASLATRLPRLKALRLESVPLDEYLQPQRYGMPAGGLQRELGAVLREMFTHLDVLDVSLCVANSCSPHRSLYDCDGAVRQRELRALEAFLIGLAGAGPGIDGSSSNSSSSSSSSSIAANGSSSNGTSRGSSTTGAAAGVGAGAGGSPGSSCKAAGAAATRRAAMRLAGSYDVLVHTERPEIARLLAAIGDPDDTSVPRVVTIGGRRYGVMAEVGRERVAAGLAAWLPLSEAEAAWQRARVEEAAAGGNSRCVRQEEEQLESYVGRWGRR</sequence>
<feature type="compositionally biased region" description="Low complexity" evidence="2">
    <location>
        <begin position="402"/>
        <end position="436"/>
    </location>
</feature>
<name>A0A2K3DUT2_CHLRE</name>
<dbReference type="GeneID" id="66053293"/>
<evidence type="ECO:0000313" key="4">
    <source>
        <dbReference type="Proteomes" id="UP000006906"/>
    </source>
</evidence>
<dbReference type="Gramene" id="PNW84276">
    <property type="protein sequence ID" value="PNW84276"/>
    <property type="gene ID" value="CHLRE_04g227850v5"/>
</dbReference>
<dbReference type="KEGG" id="cre:CHLRE_04g227850v5"/>
<dbReference type="Proteomes" id="UP000006906">
    <property type="component" value="Chromosome 4"/>
</dbReference>
<accession>A0A2K3DUT2</accession>
<reference evidence="3 4" key="1">
    <citation type="journal article" date="2007" name="Science">
        <title>The Chlamydomonas genome reveals the evolution of key animal and plant functions.</title>
        <authorList>
            <person name="Merchant S.S."/>
            <person name="Prochnik S.E."/>
            <person name="Vallon O."/>
            <person name="Harris E.H."/>
            <person name="Karpowicz S.J."/>
            <person name="Witman G.B."/>
            <person name="Terry A."/>
            <person name="Salamov A."/>
            <person name="Fritz-Laylin L.K."/>
            <person name="Marechal-Drouard L."/>
            <person name="Marshall W.F."/>
            <person name="Qu L.H."/>
            <person name="Nelson D.R."/>
            <person name="Sanderfoot A.A."/>
            <person name="Spalding M.H."/>
            <person name="Kapitonov V.V."/>
            <person name="Ren Q."/>
            <person name="Ferris P."/>
            <person name="Lindquist E."/>
            <person name="Shapiro H."/>
            <person name="Lucas S.M."/>
            <person name="Grimwood J."/>
            <person name="Schmutz J."/>
            <person name="Cardol P."/>
            <person name="Cerutti H."/>
            <person name="Chanfreau G."/>
            <person name="Chen C.L."/>
            <person name="Cognat V."/>
            <person name="Croft M.T."/>
            <person name="Dent R."/>
            <person name="Dutcher S."/>
            <person name="Fernandez E."/>
            <person name="Fukuzawa H."/>
            <person name="Gonzalez-Ballester D."/>
            <person name="Gonzalez-Halphen D."/>
            <person name="Hallmann A."/>
            <person name="Hanikenne M."/>
            <person name="Hippler M."/>
            <person name="Inwood W."/>
            <person name="Jabbari K."/>
            <person name="Kalanon M."/>
            <person name="Kuras R."/>
            <person name="Lefebvre P.A."/>
            <person name="Lemaire S.D."/>
            <person name="Lobanov A.V."/>
            <person name="Lohr M."/>
            <person name="Manuell A."/>
            <person name="Meier I."/>
            <person name="Mets L."/>
            <person name="Mittag M."/>
            <person name="Mittelmeier T."/>
            <person name="Moroney J.V."/>
            <person name="Moseley J."/>
            <person name="Napoli C."/>
            <person name="Nedelcu A.M."/>
            <person name="Niyogi K."/>
            <person name="Novoselov S.V."/>
            <person name="Paulsen I.T."/>
            <person name="Pazour G."/>
            <person name="Purton S."/>
            <person name="Ral J.P."/>
            <person name="Riano-Pachon D.M."/>
            <person name="Riekhof W."/>
            <person name="Rymarquis L."/>
            <person name="Schroda M."/>
            <person name="Stern D."/>
            <person name="Umen J."/>
            <person name="Willows R."/>
            <person name="Wilson N."/>
            <person name="Zimmer S.L."/>
            <person name="Allmer J."/>
            <person name="Balk J."/>
            <person name="Bisova K."/>
            <person name="Chen C.J."/>
            <person name="Elias M."/>
            <person name="Gendler K."/>
            <person name="Hauser C."/>
            <person name="Lamb M.R."/>
            <person name="Ledford H."/>
            <person name="Long J.C."/>
            <person name="Minagawa J."/>
            <person name="Page M.D."/>
            <person name="Pan J."/>
            <person name="Pootakham W."/>
            <person name="Roje S."/>
            <person name="Rose A."/>
            <person name="Stahlberg E."/>
            <person name="Terauchi A.M."/>
            <person name="Yang P."/>
            <person name="Ball S."/>
            <person name="Bowler C."/>
            <person name="Dieckmann C.L."/>
            <person name="Gladyshev V.N."/>
            <person name="Green P."/>
            <person name="Jorgensen R."/>
            <person name="Mayfield S."/>
            <person name="Mueller-Roeber B."/>
            <person name="Rajamani S."/>
            <person name="Sayre R.T."/>
            <person name="Brokstein P."/>
            <person name="Dubchak I."/>
            <person name="Goodstein D."/>
            <person name="Hornick L."/>
            <person name="Huang Y.W."/>
            <person name="Jhaveri J."/>
            <person name="Luo Y."/>
            <person name="Martinez D."/>
            <person name="Ngau W.C."/>
            <person name="Otillar B."/>
            <person name="Poliakov A."/>
            <person name="Porter A."/>
            <person name="Szajkowski L."/>
            <person name="Werner G."/>
            <person name="Zhou K."/>
            <person name="Grigoriev I.V."/>
            <person name="Rokhsar D.S."/>
            <person name="Grossman A.R."/>
        </authorList>
    </citation>
    <scope>NUCLEOTIDE SEQUENCE [LARGE SCALE GENOMIC DNA]</scope>
    <source>
        <strain evidence="4">CC-503</strain>
    </source>
</reference>
<dbReference type="RefSeq" id="XP_042925395.1">
    <property type="nucleotide sequence ID" value="XM_043062043.1"/>
</dbReference>
<gene>
    <name evidence="3" type="ORF">CHLRE_04g227850v5</name>
</gene>
<comment type="subcellular location">
    <subcellularLocation>
        <location evidence="1">Cytoplasm</location>
        <location evidence="1">Cytoskeleton</location>
        <location evidence="1">Cilium axoneme</location>
    </subcellularLocation>
</comment>
<feature type="region of interest" description="Disordered" evidence="2">
    <location>
        <begin position="401"/>
        <end position="452"/>
    </location>
</feature>
<dbReference type="EMBL" id="CM008965">
    <property type="protein sequence ID" value="PNW84276.1"/>
    <property type="molecule type" value="Genomic_DNA"/>
</dbReference>
<feature type="compositionally biased region" description="Gly residues" evidence="2">
    <location>
        <begin position="437"/>
        <end position="447"/>
    </location>
</feature>
<dbReference type="Gene3D" id="3.80.10.10">
    <property type="entry name" value="Ribonuclease Inhibitor"/>
    <property type="match status" value="1"/>
</dbReference>
<proteinExistence type="predicted"/>
<protein>
    <recommendedName>
        <fullName evidence="5">F-box domain-containing protein</fullName>
    </recommendedName>
</protein>
<organism evidence="3 4">
    <name type="scientific">Chlamydomonas reinhardtii</name>
    <name type="common">Chlamydomonas smithii</name>
    <dbReference type="NCBI Taxonomy" id="3055"/>
    <lineage>
        <taxon>Eukaryota</taxon>
        <taxon>Viridiplantae</taxon>
        <taxon>Chlorophyta</taxon>
        <taxon>core chlorophytes</taxon>
        <taxon>Chlorophyceae</taxon>
        <taxon>CS clade</taxon>
        <taxon>Chlamydomonadales</taxon>
        <taxon>Chlamydomonadaceae</taxon>
        <taxon>Chlamydomonas</taxon>
    </lineage>
</organism>
<dbReference type="InterPro" id="IPR032675">
    <property type="entry name" value="LRR_dom_sf"/>
</dbReference>
<dbReference type="SUPFAM" id="SSF52047">
    <property type="entry name" value="RNI-like"/>
    <property type="match status" value="1"/>
</dbReference>
<keyword evidence="4" id="KW-1185">Reference proteome</keyword>
<dbReference type="InParanoid" id="A0A2K3DUT2"/>
<dbReference type="GO" id="GO:0005930">
    <property type="term" value="C:axoneme"/>
    <property type="evidence" value="ECO:0007669"/>
    <property type="project" value="UniProtKB-SubCell"/>
</dbReference>
<evidence type="ECO:0000256" key="1">
    <source>
        <dbReference type="ARBA" id="ARBA00004430"/>
    </source>
</evidence>
<evidence type="ECO:0008006" key="5">
    <source>
        <dbReference type="Google" id="ProtNLM"/>
    </source>
</evidence>
<evidence type="ECO:0000256" key="2">
    <source>
        <dbReference type="SAM" id="MobiDB-lite"/>
    </source>
</evidence>
<dbReference type="AlphaFoldDB" id="A0A2K3DUT2"/>
<evidence type="ECO:0000313" key="3">
    <source>
        <dbReference type="EMBL" id="PNW84276.1"/>
    </source>
</evidence>
<dbReference type="OrthoDB" id="10688516at2759"/>